<dbReference type="EMBL" id="CAMXCT030001226">
    <property type="protein sequence ID" value="CAL4775371.1"/>
    <property type="molecule type" value="Genomic_DNA"/>
</dbReference>
<reference evidence="2" key="1">
    <citation type="submission" date="2022-10" db="EMBL/GenBank/DDBJ databases">
        <authorList>
            <person name="Chen Y."/>
            <person name="Dougan E. K."/>
            <person name="Chan C."/>
            <person name="Rhodes N."/>
            <person name="Thang M."/>
        </authorList>
    </citation>
    <scope>NUCLEOTIDE SEQUENCE</scope>
</reference>
<accession>A0A9P1CAI5</accession>
<sequence>MSTLLNEDMLKAAQRLSQRTKHLLAKRQKLQDEMLESWSRRMSVHQEESHAESVSEGLGSLIYLLEDRELKETPQDEVTPAELLNILHCTAARVFKHRKSQVFDWAMMGLSDMDKMVSEAVLSEQAARAPEEVQVVSELEVENRDLLPSLPVDSLIEQNMEPPSDLLQSMEELAAVLDSSAHEPNDPNDLSLAPLTSSVWPSPAAEAKVENLQEPAAPAENDTRPAVFGATLA</sequence>
<proteinExistence type="predicted"/>
<dbReference type="AlphaFoldDB" id="A0A9P1CAI5"/>
<keyword evidence="4" id="KW-1185">Reference proteome</keyword>
<evidence type="ECO:0000313" key="2">
    <source>
        <dbReference type="EMBL" id="CAI3988059.1"/>
    </source>
</evidence>
<reference evidence="3" key="2">
    <citation type="submission" date="2024-04" db="EMBL/GenBank/DDBJ databases">
        <authorList>
            <person name="Chen Y."/>
            <person name="Shah S."/>
            <person name="Dougan E. K."/>
            <person name="Thang M."/>
            <person name="Chan C."/>
        </authorList>
    </citation>
    <scope>NUCLEOTIDE SEQUENCE [LARGE SCALE GENOMIC DNA]</scope>
</reference>
<organism evidence="2">
    <name type="scientific">Cladocopium goreaui</name>
    <dbReference type="NCBI Taxonomy" id="2562237"/>
    <lineage>
        <taxon>Eukaryota</taxon>
        <taxon>Sar</taxon>
        <taxon>Alveolata</taxon>
        <taxon>Dinophyceae</taxon>
        <taxon>Suessiales</taxon>
        <taxon>Symbiodiniaceae</taxon>
        <taxon>Cladocopium</taxon>
    </lineage>
</organism>
<protein>
    <submittedName>
        <fullName evidence="2">Uncharacterized protein</fullName>
    </submittedName>
</protein>
<evidence type="ECO:0000313" key="4">
    <source>
        <dbReference type="Proteomes" id="UP001152797"/>
    </source>
</evidence>
<dbReference type="EMBL" id="CAMXCT020001226">
    <property type="protein sequence ID" value="CAL1141434.1"/>
    <property type="molecule type" value="Genomic_DNA"/>
</dbReference>
<gene>
    <name evidence="2" type="ORF">C1SCF055_LOCUS15286</name>
</gene>
<name>A0A9P1CAI5_9DINO</name>
<dbReference type="OrthoDB" id="424539at2759"/>
<feature type="region of interest" description="Disordered" evidence="1">
    <location>
        <begin position="202"/>
        <end position="233"/>
    </location>
</feature>
<evidence type="ECO:0000313" key="3">
    <source>
        <dbReference type="EMBL" id="CAL1141434.1"/>
    </source>
</evidence>
<comment type="caution">
    <text evidence="2">The sequence shown here is derived from an EMBL/GenBank/DDBJ whole genome shotgun (WGS) entry which is preliminary data.</text>
</comment>
<dbReference type="EMBL" id="CAMXCT010001226">
    <property type="protein sequence ID" value="CAI3988059.1"/>
    <property type="molecule type" value="Genomic_DNA"/>
</dbReference>
<dbReference type="Proteomes" id="UP001152797">
    <property type="component" value="Unassembled WGS sequence"/>
</dbReference>
<evidence type="ECO:0000256" key="1">
    <source>
        <dbReference type="SAM" id="MobiDB-lite"/>
    </source>
</evidence>